<feature type="chain" id="PRO_5013211285" evidence="1">
    <location>
        <begin position="19"/>
        <end position="340"/>
    </location>
</feature>
<dbReference type="AlphaFoldDB" id="A0A222FN58"/>
<dbReference type="OrthoDB" id="5721395at2"/>
<evidence type="ECO:0000256" key="1">
    <source>
        <dbReference type="SAM" id="SignalP"/>
    </source>
</evidence>
<gene>
    <name evidence="2" type="ORF">CHH28_15520</name>
</gene>
<dbReference type="Proteomes" id="UP000202440">
    <property type="component" value="Chromosome"/>
</dbReference>
<evidence type="ECO:0000313" key="2">
    <source>
        <dbReference type="EMBL" id="ASP39996.1"/>
    </source>
</evidence>
<dbReference type="RefSeq" id="WP_094061170.1">
    <property type="nucleotide sequence ID" value="NZ_CP022530.1"/>
</dbReference>
<keyword evidence="3" id="KW-1185">Reference proteome</keyword>
<dbReference type="EMBL" id="CP022530">
    <property type="protein sequence ID" value="ASP39996.1"/>
    <property type="molecule type" value="Genomic_DNA"/>
</dbReference>
<feature type="signal peptide" evidence="1">
    <location>
        <begin position="1"/>
        <end position="18"/>
    </location>
</feature>
<protein>
    <submittedName>
        <fullName evidence="2">Uncharacterized protein</fullName>
    </submittedName>
</protein>
<keyword evidence="1" id="KW-0732">Signal</keyword>
<name>A0A222FN58_9GAMM</name>
<evidence type="ECO:0000313" key="3">
    <source>
        <dbReference type="Proteomes" id="UP000202440"/>
    </source>
</evidence>
<accession>A0A222FN58</accession>
<organism evidence="2 3">
    <name type="scientific">Bacterioplanes sanyensis</name>
    <dbReference type="NCBI Taxonomy" id="1249553"/>
    <lineage>
        <taxon>Bacteria</taxon>
        <taxon>Pseudomonadati</taxon>
        <taxon>Pseudomonadota</taxon>
        <taxon>Gammaproteobacteria</taxon>
        <taxon>Oceanospirillales</taxon>
        <taxon>Oceanospirillaceae</taxon>
        <taxon>Bacterioplanes</taxon>
    </lineage>
</organism>
<sequence length="340" mass="39197">MKRSISWSLLWLATTSQAAGLYVSGDFRASSEAVPLHSMMYGWSSAFDRGDHGYADLQREVGVMWQDWRLGWQQRRYYSLRFNHATAQFYRDLEQGRDHQGSGRLELEVEHFIADGLRLAWQGDWAGWHWQPTLTWYQVSHFQFGELHGNIRDGEASATIDYQFNDDKILDYQASVPNGHGVSLDLQLSRRWSQWHLQLDVQDAFNRLWLKDAAFTEGCINFGDTGTRACSSNGIASGRSGQQDVTKRIQSRYQARVGYTPWRLELQALQHDRYQQFGVEYQLPVGEGHLALAAYHDRQVKLGWQGDIGSQSLAVSVAADDIRPHFARQSHIQLDWAYHW</sequence>
<dbReference type="KEGG" id="bsan:CHH28_15520"/>
<proteinExistence type="predicted"/>
<reference evidence="2 3" key="1">
    <citation type="submission" date="2017-07" db="EMBL/GenBank/DDBJ databases">
        <title>Annotated genome sequence of Bacterioplanes sanyensis isolated from Red Sea.</title>
        <authorList>
            <person name="Rehman Z.U."/>
        </authorList>
    </citation>
    <scope>NUCLEOTIDE SEQUENCE [LARGE SCALE GENOMIC DNA]</scope>
    <source>
        <strain evidence="2 3">NV9</strain>
    </source>
</reference>